<dbReference type="RefSeq" id="WP_214588162.1">
    <property type="nucleotide sequence ID" value="NZ_JAUHGV010000053.1"/>
</dbReference>
<evidence type="ECO:0000313" key="1">
    <source>
        <dbReference type="EMBL" id="MDN4015101.1"/>
    </source>
</evidence>
<name>A0AAJ1R6P2_9FLAO</name>
<proteinExistence type="predicted"/>
<dbReference type="AlphaFoldDB" id="A0AAJ1R6P2"/>
<organism evidence="1 2">
    <name type="scientific">Chryseobacterium gambrini</name>
    <dbReference type="NCBI Taxonomy" id="373672"/>
    <lineage>
        <taxon>Bacteria</taxon>
        <taxon>Pseudomonadati</taxon>
        <taxon>Bacteroidota</taxon>
        <taxon>Flavobacteriia</taxon>
        <taxon>Flavobacteriales</taxon>
        <taxon>Weeksellaceae</taxon>
        <taxon>Chryseobacterium group</taxon>
        <taxon>Chryseobacterium</taxon>
    </lineage>
</organism>
<gene>
    <name evidence="1" type="ORF">QX233_21860</name>
</gene>
<dbReference type="Proteomes" id="UP001225933">
    <property type="component" value="Unassembled WGS sequence"/>
</dbReference>
<sequence length="94" mass="11224">MKNFEYYTSPKSNIKEIIPIALEKLNWNYDRNESHYTVKFPINLYTWGSIMDIKIINDSQFNVEVHPKLPTQIFDWGDGKRKIDKLMSTIKEIQ</sequence>
<protein>
    <submittedName>
        <fullName evidence="1">Uncharacterized protein</fullName>
    </submittedName>
</protein>
<accession>A0AAJ1R6P2</accession>
<dbReference type="EMBL" id="JAUHGV010000053">
    <property type="protein sequence ID" value="MDN4015101.1"/>
    <property type="molecule type" value="Genomic_DNA"/>
</dbReference>
<comment type="caution">
    <text evidence="1">The sequence shown here is derived from an EMBL/GenBank/DDBJ whole genome shotgun (WGS) entry which is preliminary data.</text>
</comment>
<evidence type="ECO:0000313" key="2">
    <source>
        <dbReference type="Proteomes" id="UP001225933"/>
    </source>
</evidence>
<reference evidence="1" key="1">
    <citation type="submission" date="2023-06" db="EMBL/GenBank/DDBJ databases">
        <title>Two Chryseobacterium gambrini strains from China.</title>
        <authorList>
            <person name="Zeng J."/>
            <person name="Wu Y."/>
        </authorList>
    </citation>
    <scope>NUCLEOTIDE SEQUENCE</scope>
    <source>
        <strain evidence="1">SQ219</strain>
    </source>
</reference>